<dbReference type="AlphaFoldDB" id="A0A2D3UP30"/>
<dbReference type="InterPro" id="IPR001810">
    <property type="entry name" value="F-box_dom"/>
</dbReference>
<dbReference type="Pfam" id="PF00646">
    <property type="entry name" value="F-box"/>
    <property type="match status" value="1"/>
</dbReference>
<accession>A0A2D3UP30</accession>
<feature type="domain" description="F-box" evidence="1">
    <location>
        <begin position="28"/>
        <end position="57"/>
    </location>
</feature>
<dbReference type="OrthoDB" id="3645130at2759"/>
<dbReference type="RefSeq" id="XP_023625002.1">
    <property type="nucleotide sequence ID" value="XM_023769234.1"/>
</dbReference>
<reference evidence="2 3" key="1">
    <citation type="submission" date="2016-03" db="EMBL/GenBank/DDBJ databases">
        <authorList>
            <person name="Ploux O."/>
        </authorList>
    </citation>
    <scope>NUCLEOTIDE SEQUENCE [LARGE SCALE GENOMIC DNA]</scope>
    <source>
        <strain evidence="2 3">URUG2</strain>
    </source>
</reference>
<sequence length="214" mass="24293">MATPFDTKDQTACGSATAASRVFGILELAEGILLYLPITDLIHVSRVSKRFQHTVAASKPLQRALFLKPLAGKTVILVKPTPGRMVFLADETSDMSVGVLGNPFVQRVMQGLNHHDDAALLRKDATWRRMLLSQPPMRRIEDKYGRKFRDDQGVKLLQALVASEKRPQWYRPNHIEAWEFFKRVKLAGDVRRIEKPLSEDDRSLHHTFHGMQLG</sequence>
<dbReference type="STRING" id="112498.A0A2D3UP30"/>
<dbReference type="Proteomes" id="UP000225277">
    <property type="component" value="Unassembled WGS sequence"/>
</dbReference>
<keyword evidence="3" id="KW-1185">Reference proteome</keyword>
<proteinExistence type="predicted"/>
<dbReference type="EMBL" id="FJUY01000005">
    <property type="protein sequence ID" value="CZT18112.1"/>
    <property type="molecule type" value="Genomic_DNA"/>
</dbReference>
<dbReference type="CDD" id="cd09917">
    <property type="entry name" value="F-box_SF"/>
    <property type="match status" value="1"/>
</dbReference>
<gene>
    <name evidence="2" type="ORF">RCC_03952</name>
</gene>
<evidence type="ECO:0000313" key="2">
    <source>
        <dbReference type="EMBL" id="CZT18112.1"/>
    </source>
</evidence>
<dbReference type="GeneID" id="35599137"/>
<evidence type="ECO:0000313" key="3">
    <source>
        <dbReference type="Proteomes" id="UP000225277"/>
    </source>
</evidence>
<name>A0A2D3UP30_9PEZI</name>
<dbReference type="SUPFAM" id="SSF81383">
    <property type="entry name" value="F-box domain"/>
    <property type="match status" value="1"/>
</dbReference>
<organism evidence="2 3">
    <name type="scientific">Ramularia collo-cygni</name>
    <dbReference type="NCBI Taxonomy" id="112498"/>
    <lineage>
        <taxon>Eukaryota</taxon>
        <taxon>Fungi</taxon>
        <taxon>Dikarya</taxon>
        <taxon>Ascomycota</taxon>
        <taxon>Pezizomycotina</taxon>
        <taxon>Dothideomycetes</taxon>
        <taxon>Dothideomycetidae</taxon>
        <taxon>Mycosphaerellales</taxon>
        <taxon>Mycosphaerellaceae</taxon>
        <taxon>Ramularia</taxon>
    </lineage>
</organism>
<protein>
    <recommendedName>
        <fullName evidence="1">F-box domain-containing protein</fullName>
    </recommendedName>
</protein>
<evidence type="ECO:0000259" key="1">
    <source>
        <dbReference type="Pfam" id="PF00646"/>
    </source>
</evidence>
<dbReference type="InterPro" id="IPR036047">
    <property type="entry name" value="F-box-like_dom_sf"/>
</dbReference>